<dbReference type="Pfam" id="PF00392">
    <property type="entry name" value="GntR"/>
    <property type="match status" value="1"/>
</dbReference>
<dbReference type="Gene3D" id="3.40.640.10">
    <property type="entry name" value="Type I PLP-dependent aspartate aminotransferase-like (Major domain)"/>
    <property type="match status" value="1"/>
</dbReference>
<dbReference type="InterPro" id="IPR004839">
    <property type="entry name" value="Aminotransferase_I/II_large"/>
</dbReference>
<comment type="similarity">
    <text evidence="2">In the C-terminal section; belongs to the class-I pyridoxal-phosphate-dependent aminotransferase family.</text>
</comment>
<keyword evidence="10" id="KW-1185">Reference proteome</keyword>
<feature type="domain" description="HTH gntR-type" evidence="8">
    <location>
        <begin position="14"/>
        <end position="82"/>
    </location>
</feature>
<dbReference type="PANTHER" id="PTHR46577:SF1">
    <property type="entry name" value="HTH-TYPE TRANSCRIPTIONAL REGULATORY PROTEIN GABR"/>
    <property type="match status" value="1"/>
</dbReference>
<evidence type="ECO:0000256" key="6">
    <source>
        <dbReference type="ARBA" id="ARBA00023125"/>
    </source>
</evidence>
<keyword evidence="6" id="KW-0238">DNA-binding</keyword>
<organism evidence="9 10">
    <name type="scientific">Neobacillus rhizophilus</name>
    <dbReference type="NCBI Taxonomy" id="2833579"/>
    <lineage>
        <taxon>Bacteria</taxon>
        <taxon>Bacillati</taxon>
        <taxon>Bacillota</taxon>
        <taxon>Bacilli</taxon>
        <taxon>Bacillales</taxon>
        <taxon>Bacillaceae</taxon>
        <taxon>Neobacillus</taxon>
    </lineage>
</organism>
<evidence type="ECO:0000259" key="8">
    <source>
        <dbReference type="PROSITE" id="PS50949"/>
    </source>
</evidence>
<dbReference type="CDD" id="cd00609">
    <property type="entry name" value="AAT_like"/>
    <property type="match status" value="1"/>
</dbReference>
<evidence type="ECO:0000256" key="7">
    <source>
        <dbReference type="ARBA" id="ARBA00023163"/>
    </source>
</evidence>
<comment type="caution">
    <text evidence="9">The sequence shown here is derived from an EMBL/GenBank/DDBJ whole genome shotgun (WGS) entry which is preliminary data.</text>
</comment>
<dbReference type="GO" id="GO:0008483">
    <property type="term" value="F:transaminase activity"/>
    <property type="evidence" value="ECO:0007669"/>
    <property type="project" value="UniProtKB-KW"/>
</dbReference>
<keyword evidence="3 9" id="KW-0808">Transferase</keyword>
<dbReference type="SMART" id="SM00345">
    <property type="entry name" value="HTH_GNTR"/>
    <property type="match status" value="1"/>
</dbReference>
<dbReference type="PROSITE" id="PS50949">
    <property type="entry name" value="HTH_GNTR"/>
    <property type="match status" value="1"/>
</dbReference>
<evidence type="ECO:0000313" key="10">
    <source>
        <dbReference type="Proteomes" id="UP000679749"/>
    </source>
</evidence>
<dbReference type="AlphaFoldDB" id="A0A942TYN0"/>
<dbReference type="Pfam" id="PF00155">
    <property type="entry name" value="Aminotran_1_2"/>
    <property type="match status" value="1"/>
</dbReference>
<accession>A0A942TYN0</accession>
<dbReference type="InterPro" id="IPR036390">
    <property type="entry name" value="WH_DNA-bd_sf"/>
</dbReference>
<keyword evidence="7" id="KW-0804">Transcription</keyword>
<dbReference type="SUPFAM" id="SSF53383">
    <property type="entry name" value="PLP-dependent transferases"/>
    <property type="match status" value="1"/>
</dbReference>
<dbReference type="PANTHER" id="PTHR46577">
    <property type="entry name" value="HTH-TYPE TRANSCRIPTIONAL REGULATORY PROTEIN GABR"/>
    <property type="match status" value="1"/>
</dbReference>
<reference evidence="9" key="1">
    <citation type="submission" date="2021-05" db="EMBL/GenBank/DDBJ databases">
        <title>Novel Bacillus species.</title>
        <authorList>
            <person name="Liu G."/>
        </authorList>
    </citation>
    <scope>NUCLEOTIDE SEQUENCE</scope>
    <source>
        <strain evidence="9">FJAT-49825</strain>
    </source>
</reference>
<evidence type="ECO:0000313" key="9">
    <source>
        <dbReference type="EMBL" id="MBS4211210.1"/>
    </source>
</evidence>
<dbReference type="GO" id="GO:0003677">
    <property type="term" value="F:DNA binding"/>
    <property type="evidence" value="ECO:0007669"/>
    <property type="project" value="UniProtKB-KW"/>
</dbReference>
<sequence length="475" mass="53761">MLEVMPVLVHKSPTPLYMQLANFIKGEILKGNIKPLEKLPSKRNLANYLGLSLNTVQSAYDQLCAEGFLESRPRSGLFVVELLEDLMVSHDKVEPVGMAEELKEPAEKIDFNSGKVDLEHFPLSVWRRLSVQALYEDQWDLFYTGNPQGERLLREEIAKYLFQSRGVRCTAEQIVIGAGTQVLMGLLCLVIGRDEIYALENPGFHRTRAVLQNLGVLTVPVPLDEEGITVECLHGSGARVVYVTPSHQFPLGMIMPIARRIELLKWAEEMDGYVIEDDYDGEYRYKGKPIPSLQGLDSSERVVYLGTFSKSLIPSLRISYMVLPEGLLARYREHFIIYKQTVSRLHQDTLYRFMHEGHWQTHLNKMRTLYRKKQAFLISAIHNFMGEWVKVIGEKSGLHIVLDVRNGMMEEELVRRAMAAGVKVYPLSVYYAELAGGVDSKVLLGYGGLSENQIQEGIRVLADAWGLTKSETAKG</sequence>
<dbReference type="RefSeq" id="WP_213115746.1">
    <property type="nucleotide sequence ID" value="NZ_JAGYPF010000001.1"/>
</dbReference>
<evidence type="ECO:0000256" key="3">
    <source>
        <dbReference type="ARBA" id="ARBA00022576"/>
    </source>
</evidence>
<dbReference type="InterPro" id="IPR000524">
    <property type="entry name" value="Tscrpt_reg_HTH_GntR"/>
</dbReference>
<dbReference type="CDD" id="cd07377">
    <property type="entry name" value="WHTH_GntR"/>
    <property type="match status" value="1"/>
</dbReference>
<evidence type="ECO:0000256" key="2">
    <source>
        <dbReference type="ARBA" id="ARBA00005384"/>
    </source>
</evidence>
<keyword evidence="3 9" id="KW-0032">Aminotransferase</keyword>
<dbReference type="GO" id="GO:0003700">
    <property type="term" value="F:DNA-binding transcription factor activity"/>
    <property type="evidence" value="ECO:0007669"/>
    <property type="project" value="InterPro"/>
</dbReference>
<comment type="cofactor">
    <cofactor evidence="1">
        <name>pyridoxal 5'-phosphate</name>
        <dbReference type="ChEBI" id="CHEBI:597326"/>
    </cofactor>
</comment>
<name>A0A942TYN0_9BACI</name>
<gene>
    <name evidence="9" type="ORF">KHA99_01930</name>
</gene>
<dbReference type="Proteomes" id="UP000679749">
    <property type="component" value="Unassembled WGS sequence"/>
</dbReference>
<evidence type="ECO:0000256" key="1">
    <source>
        <dbReference type="ARBA" id="ARBA00001933"/>
    </source>
</evidence>
<evidence type="ECO:0000256" key="5">
    <source>
        <dbReference type="ARBA" id="ARBA00023015"/>
    </source>
</evidence>
<dbReference type="Gene3D" id="1.10.10.10">
    <property type="entry name" value="Winged helix-like DNA-binding domain superfamily/Winged helix DNA-binding domain"/>
    <property type="match status" value="1"/>
</dbReference>
<dbReference type="InterPro" id="IPR051446">
    <property type="entry name" value="HTH_trans_reg/aminotransferase"/>
</dbReference>
<keyword evidence="5" id="KW-0805">Transcription regulation</keyword>
<keyword evidence="4" id="KW-0663">Pyridoxal phosphate</keyword>
<dbReference type="InterPro" id="IPR036388">
    <property type="entry name" value="WH-like_DNA-bd_sf"/>
</dbReference>
<dbReference type="SUPFAM" id="SSF46785">
    <property type="entry name" value="Winged helix' DNA-binding domain"/>
    <property type="match status" value="1"/>
</dbReference>
<dbReference type="EMBL" id="JAGYPF010000001">
    <property type="protein sequence ID" value="MBS4211210.1"/>
    <property type="molecule type" value="Genomic_DNA"/>
</dbReference>
<protein>
    <submittedName>
        <fullName evidence="9">PLP-dependent aminotransferase family protein</fullName>
    </submittedName>
</protein>
<dbReference type="InterPro" id="IPR015424">
    <property type="entry name" value="PyrdxlP-dep_Trfase"/>
</dbReference>
<proteinExistence type="inferred from homology"/>
<evidence type="ECO:0000256" key="4">
    <source>
        <dbReference type="ARBA" id="ARBA00022898"/>
    </source>
</evidence>
<dbReference type="InterPro" id="IPR015421">
    <property type="entry name" value="PyrdxlP-dep_Trfase_major"/>
</dbReference>
<dbReference type="GO" id="GO:0030170">
    <property type="term" value="F:pyridoxal phosphate binding"/>
    <property type="evidence" value="ECO:0007669"/>
    <property type="project" value="InterPro"/>
</dbReference>